<evidence type="ECO:0000313" key="1">
    <source>
        <dbReference type="EMBL" id="KAK8508615.1"/>
    </source>
</evidence>
<gene>
    <name evidence="1" type="ORF">V6N12_044531</name>
</gene>
<reference evidence="1 2" key="1">
    <citation type="journal article" date="2024" name="G3 (Bethesda)">
        <title>Genome assembly of Hibiscus sabdariffa L. provides insights into metabolisms of medicinal natural products.</title>
        <authorList>
            <person name="Kim T."/>
        </authorList>
    </citation>
    <scope>NUCLEOTIDE SEQUENCE [LARGE SCALE GENOMIC DNA]</scope>
    <source>
        <strain evidence="1">TK-2024</strain>
        <tissue evidence="1">Old leaves</tissue>
    </source>
</reference>
<comment type="caution">
    <text evidence="1">The sequence shown here is derived from an EMBL/GenBank/DDBJ whole genome shotgun (WGS) entry which is preliminary data.</text>
</comment>
<accession>A0ABR2BPX0</accession>
<dbReference type="Proteomes" id="UP001472677">
    <property type="component" value="Unassembled WGS sequence"/>
</dbReference>
<proteinExistence type="predicted"/>
<organism evidence="1 2">
    <name type="scientific">Hibiscus sabdariffa</name>
    <name type="common">roselle</name>
    <dbReference type="NCBI Taxonomy" id="183260"/>
    <lineage>
        <taxon>Eukaryota</taxon>
        <taxon>Viridiplantae</taxon>
        <taxon>Streptophyta</taxon>
        <taxon>Embryophyta</taxon>
        <taxon>Tracheophyta</taxon>
        <taxon>Spermatophyta</taxon>
        <taxon>Magnoliopsida</taxon>
        <taxon>eudicotyledons</taxon>
        <taxon>Gunneridae</taxon>
        <taxon>Pentapetalae</taxon>
        <taxon>rosids</taxon>
        <taxon>malvids</taxon>
        <taxon>Malvales</taxon>
        <taxon>Malvaceae</taxon>
        <taxon>Malvoideae</taxon>
        <taxon>Hibiscus</taxon>
    </lineage>
</organism>
<dbReference type="EMBL" id="JBBPBM010000099">
    <property type="protein sequence ID" value="KAK8508615.1"/>
    <property type="molecule type" value="Genomic_DNA"/>
</dbReference>
<name>A0ABR2BPX0_9ROSI</name>
<evidence type="ECO:0000313" key="2">
    <source>
        <dbReference type="Proteomes" id="UP001472677"/>
    </source>
</evidence>
<keyword evidence="2" id="KW-1185">Reference proteome</keyword>
<sequence length="100" mass="10705">MLPTGKNLNLTTTMLPYGNPSGQPPEEKNPTVIVPTLEHQTSPTPLEVQSLVKKDKSDSTGVTYGITDAMDADGVTQFGVGIHGEVRPILEKSWQMGNNG</sequence>
<protein>
    <submittedName>
        <fullName evidence="1">Uncharacterized protein</fullName>
    </submittedName>
</protein>